<protein>
    <submittedName>
        <fullName evidence="1">DUF3826 domain-containing protein</fullName>
    </submittedName>
</protein>
<dbReference type="AlphaFoldDB" id="A0A6I6GPK0"/>
<dbReference type="Proteomes" id="UP000426027">
    <property type="component" value="Chromosome"/>
</dbReference>
<evidence type="ECO:0000313" key="1">
    <source>
        <dbReference type="EMBL" id="QGW28862.1"/>
    </source>
</evidence>
<evidence type="ECO:0000313" key="2">
    <source>
        <dbReference type="Proteomes" id="UP000426027"/>
    </source>
</evidence>
<dbReference type="KEGG" id="fls:GLV81_12830"/>
<sequence length="247" mass="27888">MSMKDCLPPMMMKKRPARVLSVQASGHQLLPADAARFMLFFLAAIFFSLLSFAQQDANYLKVITERSAKIINTLGVQDSTHYNQALQTVVLQYAAINEIHEEAKAATQQAKANSTNTAALRVQLQAIELKKKNLLAAKHQSYLQQLHAVLTPAQVEQVKDGMTYKVFPNTYAAYLDMIQQLTAVQKAKIYDWLKEAREEAMDAESSDKKHAVFGKYKGRINNYLSAEGYDLKKETEAWQQRLKAKAK</sequence>
<dbReference type="InterPro" id="IPR024284">
    <property type="entry name" value="DUF3826"/>
</dbReference>
<dbReference type="EMBL" id="CP046566">
    <property type="protein sequence ID" value="QGW28862.1"/>
    <property type="molecule type" value="Genomic_DNA"/>
</dbReference>
<dbReference type="Pfam" id="PF12875">
    <property type="entry name" value="DUF3826"/>
    <property type="match status" value="1"/>
</dbReference>
<reference evidence="1 2" key="1">
    <citation type="submission" date="2019-11" db="EMBL/GenBank/DDBJ databases">
        <authorList>
            <person name="Im W.T."/>
        </authorList>
    </citation>
    <scope>NUCLEOTIDE SEQUENCE [LARGE SCALE GENOMIC DNA]</scope>
    <source>
        <strain evidence="1 2">SB-02</strain>
    </source>
</reference>
<proteinExistence type="predicted"/>
<name>A0A6I6GPK0_9BACT</name>
<gene>
    <name evidence="1" type="ORF">GLV81_12830</name>
</gene>
<accession>A0A6I6GPK0</accession>
<keyword evidence="2" id="KW-1185">Reference proteome</keyword>
<organism evidence="1 2">
    <name type="scientific">Phnomibacter ginsenosidimutans</name>
    <dbReference type="NCBI Taxonomy" id="2676868"/>
    <lineage>
        <taxon>Bacteria</taxon>
        <taxon>Pseudomonadati</taxon>
        <taxon>Bacteroidota</taxon>
        <taxon>Chitinophagia</taxon>
        <taxon>Chitinophagales</taxon>
        <taxon>Chitinophagaceae</taxon>
        <taxon>Phnomibacter</taxon>
    </lineage>
</organism>